<dbReference type="Gene3D" id="3.90.1150.10">
    <property type="entry name" value="Aspartate Aminotransferase, domain 1"/>
    <property type="match status" value="1"/>
</dbReference>
<accession>A0A412PEW9</accession>
<dbReference type="InterPro" id="IPR015424">
    <property type="entry name" value="PyrdxlP-dep_Trfase"/>
</dbReference>
<evidence type="ECO:0000256" key="5">
    <source>
        <dbReference type="ARBA" id="ARBA00022898"/>
    </source>
</evidence>
<dbReference type="AlphaFoldDB" id="A0A412PEW9"/>
<sequence length="406" mass="44889">MIDVGKIRQDFPMIVNHPELIYFDNGATTYKPKAVIDAICNFYCNFTSNVERGDYETAIKADRAYDNTRKIIARLINCEPREVAFTANITATLNQLAYGLGKGWLKKGDIVLTTLNEHASNLLPWYRLEKELGIEIQYIPVDNHGVVIMDEYKKLLNAQVKVITLAHVTNVMGALQPIQQMTTLAHEAGALMVVDGAQSVPHHPIDVKVLDIDFLGFSSHKMCGPDGVGVLYGKYELLDRMEPLLLGGGMNARFTSDADVILKNAPIKFEAGTPNIEGVIGLGAAAEYLMSIGMENISAYEKELRAYFAEKLKELDNIEFYNPNNTSGPITFNAKGVFAQDAAGYLGASHIAVRSGNHCAKVLHEVIGTDQTIRASIYFYNTKEEVDRFIEVAKNISLENAVGIFF</sequence>
<dbReference type="InterPro" id="IPR015421">
    <property type="entry name" value="PyrdxlP-dep_Trfase_major"/>
</dbReference>
<dbReference type="EC" id="2.8.1.7" evidence="3"/>
<evidence type="ECO:0000256" key="3">
    <source>
        <dbReference type="ARBA" id="ARBA00012239"/>
    </source>
</evidence>
<name>A0A412PEW9_9FIRM</name>
<dbReference type="Pfam" id="PF00266">
    <property type="entry name" value="Aminotran_5"/>
    <property type="match status" value="1"/>
</dbReference>
<dbReference type="GO" id="GO:0006534">
    <property type="term" value="P:cysteine metabolic process"/>
    <property type="evidence" value="ECO:0007669"/>
    <property type="project" value="InterPro"/>
</dbReference>
<dbReference type="InterPro" id="IPR010970">
    <property type="entry name" value="Cys_dSase_SufS"/>
</dbReference>
<dbReference type="GO" id="GO:0030170">
    <property type="term" value="F:pyridoxal phosphate binding"/>
    <property type="evidence" value="ECO:0007669"/>
    <property type="project" value="InterPro"/>
</dbReference>
<dbReference type="InterPro" id="IPR016454">
    <property type="entry name" value="Cysteine_dSase"/>
</dbReference>
<comment type="similarity">
    <text evidence="2">Belongs to the class-V pyridoxal-phosphate-dependent aminotransferase family. Csd subfamily.</text>
</comment>
<dbReference type="RefSeq" id="WP_118764593.1">
    <property type="nucleotide sequence ID" value="NZ_CABJCF010000002.1"/>
</dbReference>
<proteinExistence type="inferred from homology"/>
<dbReference type="PROSITE" id="PS00595">
    <property type="entry name" value="AA_TRANSFER_CLASS_5"/>
    <property type="match status" value="1"/>
</dbReference>
<keyword evidence="4" id="KW-0808">Transferase</keyword>
<comment type="catalytic activity">
    <reaction evidence="6">
        <text>(sulfur carrier)-H + L-cysteine = (sulfur carrier)-SH + L-alanine</text>
        <dbReference type="Rhea" id="RHEA:43892"/>
        <dbReference type="Rhea" id="RHEA-COMP:14737"/>
        <dbReference type="Rhea" id="RHEA-COMP:14739"/>
        <dbReference type="ChEBI" id="CHEBI:29917"/>
        <dbReference type="ChEBI" id="CHEBI:35235"/>
        <dbReference type="ChEBI" id="CHEBI:57972"/>
        <dbReference type="ChEBI" id="CHEBI:64428"/>
        <dbReference type="EC" id="2.8.1.7"/>
    </reaction>
</comment>
<dbReference type="InterPro" id="IPR020578">
    <property type="entry name" value="Aminotrans_V_PyrdxlP_BS"/>
</dbReference>
<dbReference type="InterPro" id="IPR015422">
    <property type="entry name" value="PyrdxlP-dep_Trfase_small"/>
</dbReference>
<evidence type="ECO:0000256" key="7">
    <source>
        <dbReference type="RuleBase" id="RU004504"/>
    </source>
</evidence>
<dbReference type="CDD" id="cd06453">
    <property type="entry name" value="SufS_like"/>
    <property type="match status" value="1"/>
</dbReference>
<evidence type="ECO:0000256" key="6">
    <source>
        <dbReference type="ARBA" id="ARBA00050776"/>
    </source>
</evidence>
<evidence type="ECO:0000313" key="9">
    <source>
        <dbReference type="EMBL" id="RGT56000.1"/>
    </source>
</evidence>
<dbReference type="PIRSF" id="PIRSF005572">
    <property type="entry name" value="NifS"/>
    <property type="match status" value="1"/>
</dbReference>
<protein>
    <recommendedName>
        <fullName evidence="3">cysteine desulfurase</fullName>
        <ecNumber evidence="3">2.8.1.7</ecNumber>
    </recommendedName>
</protein>
<gene>
    <name evidence="9" type="ORF">DWX20_04110</name>
</gene>
<dbReference type="Proteomes" id="UP000284731">
    <property type="component" value="Unassembled WGS sequence"/>
</dbReference>
<evidence type="ECO:0000256" key="1">
    <source>
        <dbReference type="ARBA" id="ARBA00001933"/>
    </source>
</evidence>
<evidence type="ECO:0000256" key="4">
    <source>
        <dbReference type="ARBA" id="ARBA00022679"/>
    </source>
</evidence>
<feature type="domain" description="Aminotransferase class V" evidence="8">
    <location>
        <begin position="21"/>
        <end position="389"/>
    </location>
</feature>
<evidence type="ECO:0000256" key="2">
    <source>
        <dbReference type="ARBA" id="ARBA00010447"/>
    </source>
</evidence>
<comment type="caution">
    <text evidence="9">The sequence shown here is derived from an EMBL/GenBank/DDBJ whole genome shotgun (WGS) entry which is preliminary data.</text>
</comment>
<dbReference type="InterPro" id="IPR000192">
    <property type="entry name" value="Aminotrans_V_dom"/>
</dbReference>
<reference evidence="9 10" key="1">
    <citation type="submission" date="2018-08" db="EMBL/GenBank/DDBJ databases">
        <title>A genome reference for cultivated species of the human gut microbiota.</title>
        <authorList>
            <person name="Zou Y."/>
            <person name="Xue W."/>
            <person name="Luo G."/>
        </authorList>
    </citation>
    <scope>NUCLEOTIDE SEQUENCE [LARGE SCALE GENOMIC DNA]</scope>
    <source>
        <strain evidence="9 10">AF18-46</strain>
    </source>
</reference>
<dbReference type="GO" id="GO:0031071">
    <property type="term" value="F:cysteine desulfurase activity"/>
    <property type="evidence" value="ECO:0007669"/>
    <property type="project" value="UniProtKB-EC"/>
</dbReference>
<dbReference type="Gene3D" id="3.40.640.10">
    <property type="entry name" value="Type I PLP-dependent aspartate aminotransferase-like (Major domain)"/>
    <property type="match status" value="1"/>
</dbReference>
<dbReference type="PANTHER" id="PTHR43586">
    <property type="entry name" value="CYSTEINE DESULFURASE"/>
    <property type="match status" value="1"/>
</dbReference>
<evidence type="ECO:0000313" key="10">
    <source>
        <dbReference type="Proteomes" id="UP000284731"/>
    </source>
</evidence>
<comment type="cofactor">
    <cofactor evidence="1 7">
        <name>pyridoxal 5'-phosphate</name>
        <dbReference type="ChEBI" id="CHEBI:597326"/>
    </cofactor>
</comment>
<dbReference type="EMBL" id="QRWX01000002">
    <property type="protein sequence ID" value="RGT56000.1"/>
    <property type="molecule type" value="Genomic_DNA"/>
</dbReference>
<evidence type="ECO:0000259" key="8">
    <source>
        <dbReference type="Pfam" id="PF00266"/>
    </source>
</evidence>
<keyword evidence="5" id="KW-0663">Pyridoxal phosphate</keyword>
<dbReference type="PANTHER" id="PTHR43586:SF8">
    <property type="entry name" value="CYSTEINE DESULFURASE 1, CHLOROPLASTIC"/>
    <property type="match status" value="1"/>
</dbReference>
<organism evidence="9 10">
    <name type="scientific">Solobacterium moorei</name>
    <dbReference type="NCBI Taxonomy" id="102148"/>
    <lineage>
        <taxon>Bacteria</taxon>
        <taxon>Bacillati</taxon>
        <taxon>Bacillota</taxon>
        <taxon>Erysipelotrichia</taxon>
        <taxon>Erysipelotrichales</taxon>
        <taxon>Erysipelotrichaceae</taxon>
        <taxon>Solobacterium</taxon>
    </lineage>
</organism>
<dbReference type="SUPFAM" id="SSF53383">
    <property type="entry name" value="PLP-dependent transferases"/>
    <property type="match status" value="1"/>
</dbReference>